<dbReference type="EMBL" id="JABEXW010000134">
    <property type="protein sequence ID" value="KAF4970199.1"/>
    <property type="molecule type" value="Genomic_DNA"/>
</dbReference>
<gene>
    <name evidence="2" type="ORF">FSARC_2716</name>
</gene>
<feature type="transmembrane region" description="Helical" evidence="1">
    <location>
        <begin position="75"/>
        <end position="99"/>
    </location>
</feature>
<accession>A0A8H4U5Z9</accession>
<sequence length="410" mass="46135">MAVVKRGIPKQQYMRVDEKVLYWIGVRKPATDSPSNLGYQSLLLALSDQMLAVGLCYLIAMYAQSYFRKHPRQALLRGGLMMLFVGLLVATLVLEFITLSEPRDRLFLCGLHYPMVRRLGSMGTRCFAISILLAFVYWNAFRSIRLDPSLKYELDGDTSNNTALRWIFSRGSTKADFESYSEKKQEEKRRQRRKNAAILERRQFGFWKVFGIVMPLIIAELVGSVLFELLVAIFSFSIAMYTLVIGLFHQGVDTKSLFTASFGQIMPMLLLLVIALTAVEVGTIKNFRRIEIEVEMKKHPASLPNATRGFPTLDGYATTSSRVSSFGLQNSLTGIEEGKILKDPPNTHQNSVMSTLAASHSQPDLSGNAGVGTRVDSMTRWMTPRRTNTLELEEGQSVSFLIKHLLIARV</sequence>
<organism evidence="2 3">
    <name type="scientific">Fusarium sarcochroum</name>
    <dbReference type="NCBI Taxonomy" id="1208366"/>
    <lineage>
        <taxon>Eukaryota</taxon>
        <taxon>Fungi</taxon>
        <taxon>Dikarya</taxon>
        <taxon>Ascomycota</taxon>
        <taxon>Pezizomycotina</taxon>
        <taxon>Sordariomycetes</taxon>
        <taxon>Hypocreomycetidae</taxon>
        <taxon>Hypocreales</taxon>
        <taxon>Nectriaceae</taxon>
        <taxon>Fusarium</taxon>
        <taxon>Fusarium lateritium species complex</taxon>
    </lineage>
</organism>
<keyword evidence="1" id="KW-0472">Membrane</keyword>
<evidence type="ECO:0000313" key="2">
    <source>
        <dbReference type="EMBL" id="KAF4970199.1"/>
    </source>
</evidence>
<keyword evidence="1" id="KW-0812">Transmembrane</keyword>
<feature type="transmembrane region" description="Helical" evidence="1">
    <location>
        <begin position="119"/>
        <end position="141"/>
    </location>
</feature>
<keyword evidence="3" id="KW-1185">Reference proteome</keyword>
<feature type="transmembrane region" description="Helical" evidence="1">
    <location>
        <begin position="260"/>
        <end position="279"/>
    </location>
</feature>
<comment type="caution">
    <text evidence="2">The sequence shown here is derived from an EMBL/GenBank/DDBJ whole genome shotgun (WGS) entry which is preliminary data.</text>
</comment>
<feature type="transmembrane region" description="Helical" evidence="1">
    <location>
        <begin position="42"/>
        <end position="63"/>
    </location>
</feature>
<keyword evidence="1" id="KW-1133">Transmembrane helix</keyword>
<name>A0A8H4U5Z9_9HYPO</name>
<dbReference type="OrthoDB" id="5427664at2759"/>
<reference evidence="2" key="1">
    <citation type="journal article" date="2020" name="BMC Genomics">
        <title>Correction to: Identification and distribution of gene clusters required for synthesis of sphingolipid metabolism inhibitors in diverse species of the filamentous fungus Fusarium.</title>
        <authorList>
            <person name="Kim H.S."/>
            <person name="Lohmar J.M."/>
            <person name="Busman M."/>
            <person name="Brown D.W."/>
            <person name="Naumann T.A."/>
            <person name="Divon H.H."/>
            <person name="Lysoe E."/>
            <person name="Uhlig S."/>
            <person name="Proctor R.H."/>
        </authorList>
    </citation>
    <scope>NUCLEOTIDE SEQUENCE</scope>
    <source>
        <strain evidence="2">NRRL 20472</strain>
    </source>
</reference>
<dbReference type="AlphaFoldDB" id="A0A8H4U5Z9"/>
<protein>
    <submittedName>
        <fullName evidence="2">Uncharacterized protein</fullName>
    </submittedName>
</protein>
<evidence type="ECO:0000256" key="1">
    <source>
        <dbReference type="SAM" id="Phobius"/>
    </source>
</evidence>
<feature type="transmembrane region" description="Helical" evidence="1">
    <location>
        <begin position="204"/>
        <end position="223"/>
    </location>
</feature>
<proteinExistence type="predicted"/>
<dbReference type="Proteomes" id="UP000622797">
    <property type="component" value="Unassembled WGS sequence"/>
</dbReference>
<feature type="transmembrane region" description="Helical" evidence="1">
    <location>
        <begin position="229"/>
        <end position="248"/>
    </location>
</feature>
<evidence type="ECO:0000313" key="3">
    <source>
        <dbReference type="Proteomes" id="UP000622797"/>
    </source>
</evidence>
<reference evidence="2" key="2">
    <citation type="submission" date="2020-05" db="EMBL/GenBank/DDBJ databases">
        <authorList>
            <person name="Kim H.-S."/>
            <person name="Proctor R.H."/>
            <person name="Brown D.W."/>
        </authorList>
    </citation>
    <scope>NUCLEOTIDE SEQUENCE</scope>
    <source>
        <strain evidence="2">NRRL 20472</strain>
    </source>
</reference>